<accession>A0A846XF17</accession>
<organism evidence="4 5">
    <name type="scientific">Nocardia speluncae</name>
    <dbReference type="NCBI Taxonomy" id="419477"/>
    <lineage>
        <taxon>Bacteria</taxon>
        <taxon>Bacillati</taxon>
        <taxon>Actinomycetota</taxon>
        <taxon>Actinomycetes</taxon>
        <taxon>Mycobacteriales</taxon>
        <taxon>Nocardiaceae</taxon>
        <taxon>Nocardia</taxon>
    </lineage>
</organism>
<feature type="chain" id="PRO_5038798612" description="DUF732 domain-containing protein" evidence="2">
    <location>
        <begin position="22"/>
        <end position="132"/>
    </location>
</feature>
<dbReference type="RefSeq" id="WP_068049167.1">
    <property type="nucleotide sequence ID" value="NZ_JAAXOO010000003.1"/>
</dbReference>
<keyword evidence="2" id="KW-0732">Signal</keyword>
<feature type="compositionally biased region" description="Low complexity" evidence="1">
    <location>
        <begin position="25"/>
        <end position="40"/>
    </location>
</feature>
<sequence>MFRILIISAAASALLFGGAPAAGAHPHSGTARPGAPGTTGLHHPAGKDDSVAQLPFTDREFLRASAFDDEPRPLQDAAIALARAQCEYLDKSGNTAANRTYLAEESRPFVEYPYLFLQAAVGSYCPRHSAGH</sequence>
<feature type="domain" description="DUF732" evidence="3">
    <location>
        <begin position="58"/>
        <end position="126"/>
    </location>
</feature>
<feature type="region of interest" description="Disordered" evidence="1">
    <location>
        <begin position="25"/>
        <end position="49"/>
    </location>
</feature>
<dbReference type="Pfam" id="PF05305">
    <property type="entry name" value="DUF732"/>
    <property type="match status" value="1"/>
</dbReference>
<evidence type="ECO:0000313" key="5">
    <source>
        <dbReference type="Proteomes" id="UP000565715"/>
    </source>
</evidence>
<comment type="caution">
    <text evidence="4">The sequence shown here is derived from an EMBL/GenBank/DDBJ whole genome shotgun (WGS) entry which is preliminary data.</text>
</comment>
<proteinExistence type="predicted"/>
<reference evidence="4 5" key="1">
    <citation type="submission" date="2020-04" db="EMBL/GenBank/DDBJ databases">
        <title>MicrobeNet Type strains.</title>
        <authorList>
            <person name="Nicholson A.C."/>
        </authorList>
    </citation>
    <scope>NUCLEOTIDE SEQUENCE [LARGE SCALE GENOMIC DNA]</scope>
    <source>
        <strain evidence="4 5">DSM 45078</strain>
    </source>
</reference>
<dbReference type="Proteomes" id="UP000565715">
    <property type="component" value="Unassembled WGS sequence"/>
</dbReference>
<name>A0A846XF17_9NOCA</name>
<evidence type="ECO:0000256" key="2">
    <source>
        <dbReference type="SAM" id="SignalP"/>
    </source>
</evidence>
<evidence type="ECO:0000313" key="4">
    <source>
        <dbReference type="EMBL" id="NKY34017.1"/>
    </source>
</evidence>
<dbReference type="EMBL" id="JAAXOO010000003">
    <property type="protein sequence ID" value="NKY34017.1"/>
    <property type="molecule type" value="Genomic_DNA"/>
</dbReference>
<feature type="signal peptide" evidence="2">
    <location>
        <begin position="1"/>
        <end position="21"/>
    </location>
</feature>
<dbReference type="InterPro" id="IPR007969">
    <property type="entry name" value="DUF732"/>
</dbReference>
<evidence type="ECO:0000259" key="3">
    <source>
        <dbReference type="Pfam" id="PF05305"/>
    </source>
</evidence>
<gene>
    <name evidence="4" type="ORF">HGA13_13150</name>
</gene>
<keyword evidence="5" id="KW-1185">Reference proteome</keyword>
<protein>
    <recommendedName>
        <fullName evidence="3">DUF732 domain-containing protein</fullName>
    </recommendedName>
</protein>
<evidence type="ECO:0000256" key="1">
    <source>
        <dbReference type="SAM" id="MobiDB-lite"/>
    </source>
</evidence>
<dbReference type="AlphaFoldDB" id="A0A846XF17"/>